<dbReference type="AlphaFoldDB" id="A0AAW8R8G1"/>
<dbReference type="RefSeq" id="WP_311362988.1">
    <property type="nucleotide sequence ID" value="NZ_JAVRIE010000008.1"/>
</dbReference>
<proteinExistence type="predicted"/>
<dbReference type="Proteomes" id="UP001249020">
    <property type="component" value="Unassembled WGS sequence"/>
</dbReference>
<reference evidence="1 2" key="1">
    <citation type="submission" date="2023-09" db="EMBL/GenBank/DDBJ databases">
        <authorList>
            <person name="Rey-Velasco X."/>
        </authorList>
    </citation>
    <scope>NUCLEOTIDE SEQUENCE [LARGE SCALE GENOMIC DNA]</scope>
    <source>
        <strain evidence="1 2">W409</strain>
    </source>
</reference>
<evidence type="ECO:0000313" key="2">
    <source>
        <dbReference type="Proteomes" id="UP001249020"/>
    </source>
</evidence>
<dbReference type="EMBL" id="JAVRIE010000008">
    <property type="protein sequence ID" value="MDT0584215.1"/>
    <property type="molecule type" value="Genomic_DNA"/>
</dbReference>
<name>A0AAW8R8G1_9ALTE</name>
<organism evidence="1 2">
    <name type="scientific">Brumicola blandensis</name>
    <dbReference type="NCBI Taxonomy" id="3075611"/>
    <lineage>
        <taxon>Bacteria</taxon>
        <taxon>Pseudomonadati</taxon>
        <taxon>Pseudomonadota</taxon>
        <taxon>Gammaproteobacteria</taxon>
        <taxon>Alteromonadales</taxon>
        <taxon>Alteromonadaceae</taxon>
        <taxon>Brumicola</taxon>
    </lineage>
</organism>
<accession>A0AAW8R8G1</accession>
<protein>
    <submittedName>
        <fullName evidence="1">Uncharacterized protein</fullName>
    </submittedName>
</protein>
<evidence type="ECO:0000313" key="1">
    <source>
        <dbReference type="EMBL" id="MDT0584215.1"/>
    </source>
</evidence>
<comment type="caution">
    <text evidence="1">The sequence shown here is derived from an EMBL/GenBank/DDBJ whole genome shotgun (WGS) entry which is preliminary data.</text>
</comment>
<sequence>MKTFFVIFLLVHSMDAFSQHLFSSQHSISSGNAEMNSFEVNCEDDCYFTMFLEVSKLDFESPAESGAMFRVWDETRKKYVLFGIKANKQTMTPQLTIITSNGEPEKVLGSSELGAFEGFQFKWKDGKFRLNILRRVKMDGYSQIKESPLFFEGKLAFHPRAVEYLFLGADVTQYIDASSQNINPEWTRMVNGS</sequence>
<gene>
    <name evidence="1" type="ORF">RM544_16830</name>
</gene>
<keyword evidence="2" id="KW-1185">Reference proteome</keyword>